<dbReference type="InterPro" id="IPR010667">
    <property type="entry name" value="Phage_T4_Gp19"/>
</dbReference>
<gene>
    <name evidence="1" type="ORF">SAMN02745244_01698</name>
</gene>
<dbReference type="OrthoDB" id="9799891at2"/>
<evidence type="ECO:0000313" key="2">
    <source>
        <dbReference type="Proteomes" id="UP000184512"/>
    </source>
</evidence>
<dbReference type="PANTHER" id="PTHR38009:SF1">
    <property type="entry name" value="CONSERVED HYPOTHETICAL PHAGE TAIL PROTEIN"/>
    <property type="match status" value="1"/>
</dbReference>
<dbReference type="EMBL" id="FQZG01000026">
    <property type="protein sequence ID" value="SHJ08700.1"/>
    <property type="molecule type" value="Genomic_DNA"/>
</dbReference>
<keyword evidence="2" id="KW-1185">Reference proteome</keyword>
<dbReference type="STRING" id="1123357.SAMN02745244_01698"/>
<dbReference type="RefSeq" id="WP_073187082.1">
    <property type="nucleotide sequence ID" value="NZ_FQZG01000026.1"/>
</dbReference>
<evidence type="ECO:0000313" key="1">
    <source>
        <dbReference type="EMBL" id="SHJ08700.1"/>
    </source>
</evidence>
<dbReference type="NCBIfam" id="TIGR02241">
    <property type="entry name" value="conserved hypothetical phage tail region protein"/>
    <property type="match status" value="1"/>
</dbReference>
<dbReference type="Pfam" id="PF06841">
    <property type="entry name" value="Phage_T4_gp19"/>
    <property type="match status" value="1"/>
</dbReference>
<dbReference type="AlphaFoldDB" id="A0A1M6GFI3"/>
<dbReference type="GO" id="GO:0005198">
    <property type="term" value="F:structural molecule activity"/>
    <property type="evidence" value="ECO:0007669"/>
    <property type="project" value="InterPro"/>
</dbReference>
<dbReference type="Proteomes" id="UP000184512">
    <property type="component" value="Unassembled WGS sequence"/>
</dbReference>
<proteinExistence type="predicted"/>
<sequence length="146" mass="15876">MAEPDWVDPYPAYNFKVVVGGETVAHFTECSGIGVDVATVAYRESGVAALVRQVPTITTFHDVTLRYGLTSSNALWDWFMTTVSGQVRRQHVSIVLLDAAGSTPVLQFDLKNAFIKGWTGAVLRATAREVAIEEIVLAYESLGRAA</sequence>
<dbReference type="PANTHER" id="PTHR38009">
    <property type="entry name" value="CONSERVED HYPOTHETICAL PHAGE TAIL PROTEIN"/>
    <property type="match status" value="1"/>
</dbReference>
<name>A0A1M6GFI3_9ACTN</name>
<reference evidence="1 2" key="1">
    <citation type="submission" date="2016-11" db="EMBL/GenBank/DDBJ databases">
        <authorList>
            <person name="Jaros S."/>
            <person name="Januszkiewicz K."/>
            <person name="Wedrychowicz H."/>
        </authorList>
    </citation>
    <scope>NUCLEOTIDE SEQUENCE [LARGE SCALE GENOMIC DNA]</scope>
    <source>
        <strain evidence="1 2">DSM 12906</strain>
    </source>
</reference>
<accession>A0A1M6GFI3</accession>
<dbReference type="InterPro" id="IPR011747">
    <property type="entry name" value="CHP02241"/>
</dbReference>
<organism evidence="1 2">
    <name type="scientific">Tessaracoccus bendigoensis DSM 12906</name>
    <dbReference type="NCBI Taxonomy" id="1123357"/>
    <lineage>
        <taxon>Bacteria</taxon>
        <taxon>Bacillati</taxon>
        <taxon>Actinomycetota</taxon>
        <taxon>Actinomycetes</taxon>
        <taxon>Propionibacteriales</taxon>
        <taxon>Propionibacteriaceae</taxon>
        <taxon>Tessaracoccus</taxon>
    </lineage>
</organism>
<protein>
    <submittedName>
        <fullName evidence="1">Conserved hypothetical phage tail region protein</fullName>
    </submittedName>
</protein>